<organism evidence="2 3">
    <name type="scientific">Dermatophagoides farinae</name>
    <name type="common">American house dust mite</name>
    <dbReference type="NCBI Taxonomy" id="6954"/>
    <lineage>
        <taxon>Eukaryota</taxon>
        <taxon>Metazoa</taxon>
        <taxon>Ecdysozoa</taxon>
        <taxon>Arthropoda</taxon>
        <taxon>Chelicerata</taxon>
        <taxon>Arachnida</taxon>
        <taxon>Acari</taxon>
        <taxon>Acariformes</taxon>
        <taxon>Sarcoptiformes</taxon>
        <taxon>Astigmata</taxon>
        <taxon>Psoroptidia</taxon>
        <taxon>Analgoidea</taxon>
        <taxon>Pyroglyphidae</taxon>
        <taxon>Dermatophagoidinae</taxon>
        <taxon>Dermatophagoides</taxon>
    </lineage>
</organism>
<feature type="compositionally biased region" description="Low complexity" evidence="1">
    <location>
        <begin position="52"/>
        <end position="61"/>
    </location>
</feature>
<reference evidence="2" key="2">
    <citation type="journal article" date="2022" name="Res Sq">
        <title>Comparative Genomics Reveals Insights into the Divergent Evolution of Astigmatic Mites and Household Pest Adaptations.</title>
        <authorList>
            <person name="Xiong Q."/>
            <person name="Wan A.T.-Y."/>
            <person name="Liu X.-Y."/>
            <person name="Fung C.S.-H."/>
            <person name="Xiao X."/>
            <person name="Malainual N."/>
            <person name="Hou J."/>
            <person name="Wang L."/>
            <person name="Wang M."/>
            <person name="Yang K."/>
            <person name="Cui Y."/>
            <person name="Leung E."/>
            <person name="Nong W."/>
            <person name="Shin S.-K."/>
            <person name="Au S."/>
            <person name="Jeong K.Y."/>
            <person name="Chew F.T."/>
            <person name="Hui J."/>
            <person name="Leung T.F."/>
            <person name="Tungtrongchitr A."/>
            <person name="Zhong N."/>
            <person name="Liu Z."/>
            <person name="Tsui S."/>
        </authorList>
    </citation>
    <scope>NUCLEOTIDE SEQUENCE</scope>
    <source>
        <strain evidence="2">Derf</strain>
        <tissue evidence="2">Whole organism</tissue>
    </source>
</reference>
<evidence type="ECO:0000313" key="3">
    <source>
        <dbReference type="Proteomes" id="UP000790347"/>
    </source>
</evidence>
<gene>
    <name evidence="2" type="ORF">DERF_005950</name>
</gene>
<evidence type="ECO:0000256" key="1">
    <source>
        <dbReference type="SAM" id="MobiDB-lite"/>
    </source>
</evidence>
<feature type="region of interest" description="Disordered" evidence="1">
    <location>
        <begin position="1"/>
        <end position="61"/>
    </location>
</feature>
<reference evidence="2" key="1">
    <citation type="submission" date="2013-05" db="EMBL/GenBank/DDBJ databases">
        <authorList>
            <person name="Yim A.K.Y."/>
            <person name="Chan T.F."/>
            <person name="Ji K.M."/>
            <person name="Liu X.Y."/>
            <person name="Zhou J.W."/>
            <person name="Li R.Q."/>
            <person name="Yang K.Y."/>
            <person name="Li J."/>
            <person name="Li M."/>
            <person name="Law P.T.W."/>
            <person name="Wu Y.L."/>
            <person name="Cai Z.L."/>
            <person name="Qin H."/>
            <person name="Bao Y."/>
            <person name="Leung R.K.K."/>
            <person name="Ng P.K.S."/>
            <person name="Zou J."/>
            <person name="Zhong X.J."/>
            <person name="Ran P.X."/>
            <person name="Zhong N.S."/>
            <person name="Liu Z.G."/>
            <person name="Tsui S.K.W."/>
        </authorList>
    </citation>
    <scope>NUCLEOTIDE SEQUENCE</scope>
    <source>
        <strain evidence="2">Derf</strain>
        <tissue evidence="2">Whole organism</tissue>
    </source>
</reference>
<dbReference type="AlphaFoldDB" id="A0A922L6P6"/>
<dbReference type="Proteomes" id="UP000790347">
    <property type="component" value="Unassembled WGS sequence"/>
</dbReference>
<proteinExistence type="predicted"/>
<comment type="caution">
    <text evidence="2">The sequence shown here is derived from an EMBL/GenBank/DDBJ whole genome shotgun (WGS) entry which is preliminary data.</text>
</comment>
<accession>A0A922L6P6</accession>
<sequence>MIEPIGDETIVNQQQQQQPMKKKFFKSENNAKKTVNSVSKQNRINKKKYNRTNRNTSTHIQ</sequence>
<dbReference type="EMBL" id="ASGP02000002">
    <property type="protein sequence ID" value="KAH9522371.1"/>
    <property type="molecule type" value="Genomic_DNA"/>
</dbReference>
<protein>
    <submittedName>
        <fullName evidence="2">Uncharacterized protein</fullName>
    </submittedName>
</protein>
<feature type="compositionally biased region" description="Polar residues" evidence="1">
    <location>
        <begin position="32"/>
        <end position="41"/>
    </location>
</feature>
<keyword evidence="3" id="KW-1185">Reference proteome</keyword>
<evidence type="ECO:0000313" key="2">
    <source>
        <dbReference type="EMBL" id="KAH9522371.1"/>
    </source>
</evidence>
<name>A0A922L6P6_DERFA</name>